<sequence>MRTKYFALLTRLGADKLANAAALGTKIEITHMAVGDGGGNLPTPDTTQTKLVNERRCAAMNELNVDPKNTNQIIVEQVIPRK</sequence>
<gene>
    <name evidence="2" type="ORF">BDD30_2345</name>
</gene>
<keyword evidence="3" id="KW-1185">Reference proteome</keyword>
<feature type="domain" description="Phage tail fibre protein N-terminal" evidence="1">
    <location>
        <begin position="1"/>
        <end position="81"/>
    </location>
</feature>
<evidence type="ECO:0000259" key="1">
    <source>
        <dbReference type="Pfam" id="PF12571"/>
    </source>
</evidence>
<dbReference type="Pfam" id="PF12571">
    <property type="entry name" value="Phage_tail_fib"/>
    <property type="match status" value="1"/>
</dbReference>
<dbReference type="InterPro" id="IPR022225">
    <property type="entry name" value="Phage_tail_fibre_N"/>
</dbReference>
<comment type="caution">
    <text evidence="2">The sequence shown here is derived from an EMBL/GenBank/DDBJ whole genome shotgun (WGS) entry which is preliminary data.</text>
</comment>
<dbReference type="InterPro" id="IPR051934">
    <property type="entry name" value="Phage_Tail_Fiber_Structural"/>
</dbReference>
<evidence type="ECO:0000313" key="2">
    <source>
        <dbReference type="EMBL" id="RKS60199.1"/>
    </source>
</evidence>
<dbReference type="PANTHER" id="PTHR35191:SF1">
    <property type="entry name" value="PROPHAGE SIDE TAIL FIBER PROTEIN HOMOLOG STFQ-RELATED"/>
    <property type="match status" value="1"/>
</dbReference>
<dbReference type="EMBL" id="RBLJ01000002">
    <property type="protein sequence ID" value="RKS60199.1"/>
    <property type="molecule type" value="Genomic_DNA"/>
</dbReference>
<reference evidence="2 3" key="1">
    <citation type="submission" date="2018-10" db="EMBL/GenBank/DDBJ databases">
        <title>Genomic Encyclopedia of Archaeal and Bacterial Type Strains, Phase II (KMG-II): from individual species to whole genera.</title>
        <authorList>
            <person name="Goeker M."/>
        </authorList>
    </citation>
    <scope>NUCLEOTIDE SEQUENCE [LARGE SCALE GENOMIC DNA]</scope>
    <source>
        <strain evidence="2 3">DSM 15149</strain>
    </source>
</reference>
<proteinExistence type="predicted"/>
<name>A0ABX9SQ82_9GAMM</name>
<evidence type="ECO:0000313" key="3">
    <source>
        <dbReference type="Proteomes" id="UP000280955"/>
    </source>
</evidence>
<dbReference type="PANTHER" id="PTHR35191">
    <property type="entry name" value="PROPHAGE SIDE TAIL FIBER PROTEIN HOMOLOG STFQ-RELATED"/>
    <property type="match status" value="1"/>
</dbReference>
<organism evidence="2 3">
    <name type="scientific">Photorhabdus asymbiotica</name>
    <dbReference type="NCBI Taxonomy" id="291112"/>
    <lineage>
        <taxon>Bacteria</taxon>
        <taxon>Pseudomonadati</taxon>
        <taxon>Pseudomonadota</taxon>
        <taxon>Gammaproteobacteria</taxon>
        <taxon>Enterobacterales</taxon>
        <taxon>Morganellaceae</taxon>
        <taxon>Photorhabdus</taxon>
    </lineage>
</organism>
<dbReference type="Proteomes" id="UP000280955">
    <property type="component" value="Unassembled WGS sequence"/>
</dbReference>
<protein>
    <submittedName>
        <fullName evidence="2">Tail-collar fiber protein</fullName>
    </submittedName>
</protein>
<accession>A0ABX9SQ82</accession>